<evidence type="ECO:0000313" key="3">
    <source>
        <dbReference type="Proteomes" id="UP000006319"/>
    </source>
</evidence>
<dbReference type="OrthoDB" id="389504at2759"/>
<name>K6UNQ9_PLACD</name>
<dbReference type="KEGG" id="pcy:PCYB_004670"/>
<evidence type="ECO:0000256" key="1">
    <source>
        <dbReference type="SAM" id="MobiDB-lite"/>
    </source>
</evidence>
<dbReference type="PhylomeDB" id="K6UNQ9"/>
<proteinExistence type="predicted"/>
<dbReference type="RefSeq" id="XP_004227936.1">
    <property type="nucleotide sequence ID" value="XM_004227888.1"/>
</dbReference>
<evidence type="ECO:0000313" key="2">
    <source>
        <dbReference type="EMBL" id="GAB69718.1"/>
    </source>
</evidence>
<dbReference type="VEuPathDB" id="PlasmoDB:PCYB_004670"/>
<evidence type="ECO:0008006" key="4">
    <source>
        <dbReference type="Google" id="ProtNLM"/>
    </source>
</evidence>
<keyword evidence="3" id="KW-1185">Reference proteome</keyword>
<dbReference type="GeneID" id="14696260"/>
<gene>
    <name evidence="2" type="ORF">PCYB_004670</name>
</gene>
<sequence length="238" mass="27966">MGKELVNMLATCYVIKSVKNILKEMKAHLLCSKNFNHVKHLDDDEFLKMRDLYDFYDNYIQLSPKNAHTDKNYCNNMIYLVHLYHTFLNKNPSGSLEFNDVLRHIQVLIDSITNTGRNHCEGKTFFIREPELFKPIVVQIQHLHNKLSGPDSKPSQEGVLDNVHTPKHSQENKKENIQKIPKNLKYQQLLCQKIALKEDNKIKTKNTQNNMKLLEDNNLMDKEDILKRTKNFHQVKIP</sequence>
<accession>K6UNQ9</accession>
<dbReference type="AlphaFoldDB" id="K6UNQ9"/>
<protein>
    <recommendedName>
        <fullName evidence="4">CYIR protein</fullName>
    </recommendedName>
</protein>
<reference evidence="2 3" key="1">
    <citation type="journal article" date="2012" name="Nat. Genet.">
        <title>Plasmodium cynomolgi genome sequences provide insight into Plasmodium vivax and the monkey malaria clade.</title>
        <authorList>
            <person name="Tachibana S."/>
            <person name="Sullivan S.A."/>
            <person name="Kawai S."/>
            <person name="Nakamura S."/>
            <person name="Kim H.R."/>
            <person name="Goto N."/>
            <person name="Arisue N."/>
            <person name="Palacpac N.M.Q."/>
            <person name="Honma H."/>
            <person name="Yagi M."/>
            <person name="Tougan T."/>
            <person name="Katakai Y."/>
            <person name="Kaneko O."/>
            <person name="Mita T."/>
            <person name="Kita K."/>
            <person name="Yasutomi Y."/>
            <person name="Sutton P.L."/>
            <person name="Shakhbatyan R."/>
            <person name="Horii T."/>
            <person name="Yasunaga T."/>
            <person name="Barnwell J.W."/>
            <person name="Escalante A.A."/>
            <person name="Carlton J.M."/>
            <person name="Tanabe K."/>
        </authorList>
    </citation>
    <scope>NUCLEOTIDE SEQUENCE [LARGE SCALE GENOMIC DNA]</scope>
    <source>
        <strain evidence="2 3">B</strain>
    </source>
</reference>
<dbReference type="Proteomes" id="UP000006319">
    <property type="component" value="Unassembled WGS sequence"/>
</dbReference>
<dbReference type="EMBL" id="DF157656">
    <property type="protein sequence ID" value="GAB69718.1"/>
    <property type="molecule type" value="Genomic_DNA"/>
</dbReference>
<organism evidence="2 3">
    <name type="scientific">Plasmodium cynomolgi (strain B)</name>
    <dbReference type="NCBI Taxonomy" id="1120755"/>
    <lineage>
        <taxon>Eukaryota</taxon>
        <taxon>Sar</taxon>
        <taxon>Alveolata</taxon>
        <taxon>Apicomplexa</taxon>
        <taxon>Aconoidasida</taxon>
        <taxon>Haemosporida</taxon>
        <taxon>Plasmodiidae</taxon>
        <taxon>Plasmodium</taxon>
        <taxon>Plasmodium (Plasmodium)</taxon>
    </lineage>
</organism>
<feature type="region of interest" description="Disordered" evidence="1">
    <location>
        <begin position="145"/>
        <end position="176"/>
    </location>
</feature>